<evidence type="ECO:0000256" key="6">
    <source>
        <dbReference type="ARBA" id="ARBA00023242"/>
    </source>
</evidence>
<dbReference type="GO" id="GO:0071008">
    <property type="term" value="C:U2-type post-mRNA release spliceosomal complex"/>
    <property type="evidence" value="ECO:0007669"/>
    <property type="project" value="TreeGrafter"/>
</dbReference>
<reference evidence="10 11" key="1">
    <citation type="submission" date="2017-08" db="EMBL/GenBank/DDBJ databases">
        <title>Acidophilic green algal genome provides insights into adaptation to an acidic environment.</title>
        <authorList>
            <person name="Hirooka S."/>
            <person name="Hirose Y."/>
            <person name="Kanesaki Y."/>
            <person name="Higuchi S."/>
            <person name="Fujiwara T."/>
            <person name="Onuma R."/>
            <person name="Era A."/>
            <person name="Ohbayashi R."/>
            <person name="Uzuka A."/>
            <person name="Nozaki H."/>
            <person name="Yoshikawa H."/>
            <person name="Miyagishima S.Y."/>
        </authorList>
    </citation>
    <scope>NUCLEOTIDE SEQUENCE [LARGE SCALE GENOMIC DNA]</scope>
    <source>
        <strain evidence="10 11">NIES-2499</strain>
    </source>
</reference>
<name>A0A250WX37_9CHLO</name>
<keyword evidence="11" id="KW-1185">Reference proteome</keyword>
<evidence type="ECO:0000256" key="2">
    <source>
        <dbReference type="ARBA" id="ARBA00010900"/>
    </source>
</evidence>
<dbReference type="InterPro" id="IPR022783">
    <property type="entry name" value="GCFC_dom"/>
</dbReference>
<evidence type="ECO:0000256" key="7">
    <source>
        <dbReference type="PIRNR" id="PIRNR017706"/>
    </source>
</evidence>
<comment type="subcellular location">
    <subcellularLocation>
        <location evidence="1 7">Nucleus</location>
    </subcellularLocation>
</comment>
<dbReference type="Pfam" id="PF12457">
    <property type="entry name" value="TIP_N"/>
    <property type="match status" value="1"/>
</dbReference>
<dbReference type="Pfam" id="PF07842">
    <property type="entry name" value="GCFC"/>
    <property type="match status" value="1"/>
</dbReference>
<feature type="compositionally biased region" description="Basic and acidic residues" evidence="8">
    <location>
        <begin position="152"/>
        <end position="165"/>
    </location>
</feature>
<dbReference type="EMBL" id="BEGY01000012">
    <property type="protein sequence ID" value="GAX75346.1"/>
    <property type="molecule type" value="Genomic_DNA"/>
</dbReference>
<dbReference type="GO" id="GO:0003676">
    <property type="term" value="F:nucleic acid binding"/>
    <property type="evidence" value="ECO:0007669"/>
    <property type="project" value="InterPro"/>
</dbReference>
<dbReference type="PIRSF" id="PIRSF017706">
    <property type="entry name" value="TFIP11"/>
    <property type="match status" value="1"/>
</dbReference>
<dbReference type="InterPro" id="IPR000467">
    <property type="entry name" value="G_patch_dom"/>
</dbReference>
<dbReference type="SMART" id="SM00443">
    <property type="entry name" value="G_patch"/>
    <property type="match status" value="1"/>
</dbReference>
<feature type="region of interest" description="Disordered" evidence="8">
    <location>
        <begin position="31"/>
        <end position="165"/>
    </location>
</feature>
<evidence type="ECO:0000259" key="9">
    <source>
        <dbReference type="PROSITE" id="PS50174"/>
    </source>
</evidence>
<proteinExistence type="inferred from homology"/>
<evidence type="ECO:0000313" key="10">
    <source>
        <dbReference type="EMBL" id="GAX75346.1"/>
    </source>
</evidence>
<dbReference type="PANTHER" id="PTHR23329:SF1">
    <property type="entry name" value="TUFTELIN-INTERACTING PROTEIN 11"/>
    <property type="match status" value="1"/>
</dbReference>
<dbReference type="InterPro" id="IPR024933">
    <property type="entry name" value="TFP11"/>
</dbReference>
<dbReference type="Proteomes" id="UP000232323">
    <property type="component" value="Unassembled WGS sequence"/>
</dbReference>
<evidence type="ECO:0000256" key="1">
    <source>
        <dbReference type="ARBA" id="ARBA00004123"/>
    </source>
</evidence>
<dbReference type="InterPro" id="IPR022159">
    <property type="entry name" value="STIP/TFIP11_N"/>
</dbReference>
<keyword evidence="5 7" id="KW-0508">mRNA splicing</keyword>
<dbReference type="OrthoDB" id="544967at2759"/>
<keyword evidence="6 7" id="KW-0539">Nucleus</keyword>
<feature type="compositionally biased region" description="Polar residues" evidence="8">
    <location>
        <begin position="252"/>
        <end position="270"/>
    </location>
</feature>
<evidence type="ECO:0000256" key="3">
    <source>
        <dbReference type="ARBA" id="ARBA00022664"/>
    </source>
</evidence>
<comment type="similarity">
    <text evidence="2 7">Belongs to the TFP11/STIP family.</text>
</comment>
<comment type="caution">
    <text evidence="10">The sequence shown here is derived from an EMBL/GenBank/DDBJ whole genome shotgun (WGS) entry which is preliminary data.</text>
</comment>
<evidence type="ECO:0000256" key="4">
    <source>
        <dbReference type="ARBA" id="ARBA00022728"/>
    </source>
</evidence>
<keyword evidence="3 7" id="KW-0507">mRNA processing</keyword>
<organism evidence="10 11">
    <name type="scientific">Chlamydomonas eustigma</name>
    <dbReference type="NCBI Taxonomy" id="1157962"/>
    <lineage>
        <taxon>Eukaryota</taxon>
        <taxon>Viridiplantae</taxon>
        <taxon>Chlorophyta</taxon>
        <taxon>core chlorophytes</taxon>
        <taxon>Chlorophyceae</taxon>
        <taxon>CS clade</taxon>
        <taxon>Chlamydomonadales</taxon>
        <taxon>Chlamydomonadaceae</taxon>
        <taxon>Chlamydomonas</taxon>
    </lineage>
</organism>
<feature type="compositionally biased region" description="Basic and acidic residues" evidence="8">
    <location>
        <begin position="55"/>
        <end position="69"/>
    </location>
</feature>
<feature type="region of interest" description="Disordered" evidence="8">
    <location>
        <begin position="230"/>
        <end position="281"/>
    </location>
</feature>
<evidence type="ECO:0000256" key="8">
    <source>
        <dbReference type="SAM" id="MobiDB-lite"/>
    </source>
</evidence>
<dbReference type="STRING" id="1157962.A0A250WX37"/>
<evidence type="ECO:0000313" key="11">
    <source>
        <dbReference type="Proteomes" id="UP000232323"/>
    </source>
</evidence>
<sequence>MDEEQQYEKFDVDNDFEGGEWIGGEFFYTGRRQKRQQREEDRLYGVFAEGSDSDEDRRSKRGGERKDYTRPVGFISSGIVNNKPEDNKSEEGTSYDVQGPPEQEGTAGLGSRGGGLGFKSAGLQHGGAQEEEDEEEEDGVLSTALGARIKQKVAERRKEEREERVLEKKRLETRAADPQFANFEKHSKGIGLKLLMKMGFKPGEGLGRDKGGIIKPIEVKLRPKGQALGFGVRHQDDDWDEERSRAAGKLSSLISDTKQPSGQKQDQQSGGRLWKKKHAEARVKREYRTADEVIKASGDVPAAAVLSAQPILDMRGPQVRLVTNLEHLNVKDTSDTVAVDKTPMPELQHNLQLLVDMCEADIQRLDAKLRHEQDTATLIGREKERLEREEQQQLLDLRRLKRVTEMVESCQVGGMDGFNGRGPSGRSLEELEEVYQELSTSYREEYVMYNLAAAAVVQVLPLLKVKLRGWQPLTEASHAKSEFQRLRPLLESAAARGPLASAAYSMASSHTNDPYMALVAELVLPPLRSACTGWEPREPEPLLTFLDEWESLLPPAAMGHVLEMLVMPKLRKATSDWEPRMETVPVHAWLHPWLPHLGSQLEELYPGIRHKLSIALQAWHPSDGSALALLAPWHRVFAPADWEAMLQKSIVPKLAYALQQLVVDPTSQDMSPFLWLTSWADVMPMNQMVSLLEHSFFPKWHQVLHYWLAHTPNYDEVTRWYLGWKGYFPAKILDHERIRQHFNLAVDAMNTSLEGGNTFGTPSAPFASRWNASDPTAASAGPAPPLPTYAAPVVSTADLTLRDLVQRFAEENGVQFMPKFGRFHDGLQVYSFGGVSVVLENNTSVVRAQLRDRWAPVSLETLLQQARLLGK</sequence>
<keyword evidence="4 7" id="KW-0747">Spliceosome</keyword>
<feature type="compositionally biased region" description="Acidic residues" evidence="8">
    <location>
        <begin position="129"/>
        <end position="139"/>
    </location>
</feature>
<dbReference type="Pfam" id="PF01585">
    <property type="entry name" value="G-patch"/>
    <property type="match status" value="1"/>
</dbReference>
<evidence type="ECO:0000256" key="5">
    <source>
        <dbReference type="ARBA" id="ARBA00023187"/>
    </source>
</evidence>
<protein>
    <recommendedName>
        <fullName evidence="9">G-patch domain-containing protein</fullName>
    </recommendedName>
</protein>
<dbReference type="AlphaFoldDB" id="A0A250WX37"/>
<feature type="domain" description="G-patch" evidence="9">
    <location>
        <begin position="187"/>
        <end position="235"/>
    </location>
</feature>
<dbReference type="GO" id="GO:0000390">
    <property type="term" value="P:spliceosomal complex disassembly"/>
    <property type="evidence" value="ECO:0007669"/>
    <property type="project" value="InterPro"/>
</dbReference>
<dbReference type="InterPro" id="IPR045211">
    <property type="entry name" value="TFP11/STIP/Ntr1"/>
</dbReference>
<dbReference type="PROSITE" id="PS50174">
    <property type="entry name" value="G_PATCH"/>
    <property type="match status" value="1"/>
</dbReference>
<gene>
    <name evidence="10" type="ORF">CEUSTIGMA_g2790.t1</name>
</gene>
<dbReference type="PANTHER" id="PTHR23329">
    <property type="entry name" value="TUFTELIN-INTERACTING PROTEIN 11-RELATED"/>
    <property type="match status" value="1"/>
</dbReference>
<feature type="compositionally biased region" description="Gly residues" evidence="8">
    <location>
        <begin position="107"/>
        <end position="117"/>
    </location>
</feature>
<accession>A0A250WX37</accession>